<dbReference type="EMBL" id="BPPX01000033">
    <property type="protein sequence ID" value="GJC88520.1"/>
    <property type="molecule type" value="Genomic_DNA"/>
</dbReference>
<protein>
    <submittedName>
        <fullName evidence="1">Uncharacterized protein</fullName>
    </submittedName>
</protein>
<dbReference type="AlphaFoldDB" id="A0AA37GWC2"/>
<proteinExistence type="predicted"/>
<reference evidence="1 2" key="1">
    <citation type="submission" date="2021-07" db="EMBL/GenBank/DDBJ databases">
        <title>Genome data of Colletotrichum spaethianum.</title>
        <authorList>
            <person name="Utami Y.D."/>
            <person name="Hiruma K."/>
        </authorList>
    </citation>
    <scope>NUCLEOTIDE SEQUENCE [LARGE SCALE GENOMIC DNA]</scope>
    <source>
        <strain evidence="1 2">MAFF 242679</strain>
    </source>
</reference>
<comment type="caution">
    <text evidence="1">The sequence shown here is derived from an EMBL/GenBank/DDBJ whole genome shotgun (WGS) entry which is preliminary data.</text>
</comment>
<name>A0AA37GWC2_9PEZI</name>
<evidence type="ECO:0000313" key="2">
    <source>
        <dbReference type="Proteomes" id="UP001055172"/>
    </source>
</evidence>
<dbReference type="Proteomes" id="UP001055172">
    <property type="component" value="Unassembled WGS sequence"/>
</dbReference>
<organism evidence="1 2">
    <name type="scientific">Colletotrichum liriopes</name>
    <dbReference type="NCBI Taxonomy" id="708192"/>
    <lineage>
        <taxon>Eukaryota</taxon>
        <taxon>Fungi</taxon>
        <taxon>Dikarya</taxon>
        <taxon>Ascomycota</taxon>
        <taxon>Pezizomycotina</taxon>
        <taxon>Sordariomycetes</taxon>
        <taxon>Hypocreomycetidae</taxon>
        <taxon>Glomerellales</taxon>
        <taxon>Glomerellaceae</taxon>
        <taxon>Colletotrichum</taxon>
        <taxon>Colletotrichum spaethianum species complex</taxon>
    </lineage>
</organism>
<sequence>MAANKSSNVGDISVGVMGGDTNSINRVDTANDDTEFQKIPKMDKVDEFGAHAKTDPKEIALVKKLDAYIIVSNRRTMGAQLRTYRC</sequence>
<evidence type="ECO:0000313" key="1">
    <source>
        <dbReference type="EMBL" id="GJC88520.1"/>
    </source>
</evidence>
<accession>A0AA37GWC2</accession>
<gene>
    <name evidence="1" type="ORF">ColLi_11358</name>
</gene>
<keyword evidence="2" id="KW-1185">Reference proteome</keyword>